<comment type="pathway">
    <text evidence="1">Lipid metabolism.</text>
</comment>
<sequence length="246" mass="27796">MSRFSLFLRSLLFFLLMTVLTVVWSMACILFAPLPYAKRYYWTSRWNVIVIWMAKVICGIDYQVRGAENFPDAPAIVLCKHQSAWETIFLLPMTPRPLVFVFKKSLTYIPFFGWGIALLRMIPINRSKGRDAFAQVVVQGRKRLADGQWVIMFPEGTRIPVGQTGKYKLGGTRLAVETNTPVIPIAVNAGECWPKNSFIKKPGLVTVSIGKPIAPDGLTSVELMGLVENWIESEMRVLSPHAYAKR</sequence>
<dbReference type="Proteomes" id="UP001596045">
    <property type="component" value="Unassembled WGS sequence"/>
</dbReference>
<keyword evidence="4" id="KW-0472">Membrane</keyword>
<dbReference type="PANTHER" id="PTHR10434">
    <property type="entry name" value="1-ACYL-SN-GLYCEROL-3-PHOSPHATE ACYLTRANSFERASE"/>
    <property type="match status" value="1"/>
</dbReference>
<dbReference type="GO" id="GO:0016746">
    <property type="term" value="F:acyltransferase activity"/>
    <property type="evidence" value="ECO:0007669"/>
    <property type="project" value="UniProtKB-KW"/>
</dbReference>
<dbReference type="PROSITE" id="PS51257">
    <property type="entry name" value="PROKAR_LIPOPROTEIN"/>
    <property type="match status" value="1"/>
</dbReference>
<accession>A0ABW0M3B9</accession>
<evidence type="ECO:0000256" key="2">
    <source>
        <dbReference type="ARBA" id="ARBA00022679"/>
    </source>
</evidence>
<comment type="caution">
    <text evidence="6">The sequence shown here is derived from an EMBL/GenBank/DDBJ whole genome shotgun (WGS) entry which is preliminary data.</text>
</comment>
<evidence type="ECO:0000256" key="4">
    <source>
        <dbReference type="SAM" id="Phobius"/>
    </source>
</evidence>
<keyword evidence="7" id="KW-1185">Reference proteome</keyword>
<evidence type="ECO:0000313" key="6">
    <source>
        <dbReference type="EMBL" id="MFC5472624.1"/>
    </source>
</evidence>
<dbReference type="SUPFAM" id="SSF69593">
    <property type="entry name" value="Glycerol-3-phosphate (1)-acyltransferase"/>
    <property type="match status" value="1"/>
</dbReference>
<dbReference type="RefSeq" id="WP_378994237.1">
    <property type="nucleotide sequence ID" value="NZ_JBHSMT010000005.1"/>
</dbReference>
<feature type="transmembrane region" description="Helical" evidence="4">
    <location>
        <begin position="105"/>
        <end position="122"/>
    </location>
</feature>
<organism evidence="6 7">
    <name type="scientific">Paraherbaspirillum soli</name>
    <dbReference type="NCBI Taxonomy" id="631222"/>
    <lineage>
        <taxon>Bacteria</taxon>
        <taxon>Pseudomonadati</taxon>
        <taxon>Pseudomonadota</taxon>
        <taxon>Betaproteobacteria</taxon>
        <taxon>Burkholderiales</taxon>
        <taxon>Oxalobacteraceae</taxon>
        <taxon>Paraherbaspirillum</taxon>
    </lineage>
</organism>
<reference evidence="7" key="1">
    <citation type="journal article" date="2019" name="Int. J. Syst. Evol. Microbiol.">
        <title>The Global Catalogue of Microorganisms (GCM) 10K type strain sequencing project: providing services to taxonomists for standard genome sequencing and annotation.</title>
        <authorList>
            <consortium name="The Broad Institute Genomics Platform"/>
            <consortium name="The Broad Institute Genome Sequencing Center for Infectious Disease"/>
            <person name="Wu L."/>
            <person name="Ma J."/>
        </authorList>
    </citation>
    <scope>NUCLEOTIDE SEQUENCE [LARGE SCALE GENOMIC DNA]</scope>
    <source>
        <strain evidence="7">JCM 17066</strain>
    </source>
</reference>
<feature type="domain" description="Phospholipid/glycerol acyltransferase" evidence="5">
    <location>
        <begin position="75"/>
        <end position="190"/>
    </location>
</feature>
<dbReference type="InterPro" id="IPR002123">
    <property type="entry name" value="Plipid/glycerol_acylTrfase"/>
</dbReference>
<feature type="transmembrane region" description="Helical" evidence="4">
    <location>
        <begin position="12"/>
        <end position="34"/>
    </location>
</feature>
<keyword evidence="3 6" id="KW-0012">Acyltransferase</keyword>
<evidence type="ECO:0000313" key="7">
    <source>
        <dbReference type="Proteomes" id="UP001596045"/>
    </source>
</evidence>
<keyword evidence="4" id="KW-0812">Transmembrane</keyword>
<evidence type="ECO:0000256" key="3">
    <source>
        <dbReference type="ARBA" id="ARBA00023315"/>
    </source>
</evidence>
<dbReference type="EMBL" id="JBHSMT010000005">
    <property type="protein sequence ID" value="MFC5472624.1"/>
    <property type="molecule type" value="Genomic_DNA"/>
</dbReference>
<dbReference type="Pfam" id="PF01553">
    <property type="entry name" value="Acyltransferase"/>
    <property type="match status" value="1"/>
</dbReference>
<name>A0ABW0M3B9_9BURK</name>
<gene>
    <name evidence="6" type="ORF">ACFPM8_01505</name>
</gene>
<dbReference type="CDD" id="cd07989">
    <property type="entry name" value="LPLAT_AGPAT-like"/>
    <property type="match status" value="1"/>
</dbReference>
<protein>
    <submittedName>
        <fullName evidence="6">Lysophospholipid acyltransferase family protein</fullName>
    </submittedName>
</protein>
<dbReference type="SMART" id="SM00563">
    <property type="entry name" value="PlsC"/>
    <property type="match status" value="1"/>
</dbReference>
<keyword evidence="2" id="KW-0808">Transferase</keyword>
<evidence type="ECO:0000256" key="1">
    <source>
        <dbReference type="ARBA" id="ARBA00005189"/>
    </source>
</evidence>
<evidence type="ECO:0000259" key="5">
    <source>
        <dbReference type="SMART" id="SM00563"/>
    </source>
</evidence>
<keyword evidence="4" id="KW-1133">Transmembrane helix</keyword>
<proteinExistence type="predicted"/>
<dbReference type="PANTHER" id="PTHR10434:SF40">
    <property type="entry name" value="1-ACYL-SN-GLYCEROL-3-PHOSPHATE ACYLTRANSFERASE"/>
    <property type="match status" value="1"/>
</dbReference>